<dbReference type="AlphaFoldDB" id="A0A934SCJ1"/>
<organism evidence="2 3">
    <name type="scientific">Paracoccus caeni</name>
    <dbReference type="NCBI Taxonomy" id="657651"/>
    <lineage>
        <taxon>Bacteria</taxon>
        <taxon>Pseudomonadati</taxon>
        <taxon>Pseudomonadota</taxon>
        <taxon>Alphaproteobacteria</taxon>
        <taxon>Rhodobacterales</taxon>
        <taxon>Paracoccaceae</taxon>
        <taxon>Paracoccus</taxon>
    </lineage>
</organism>
<keyword evidence="3" id="KW-1185">Reference proteome</keyword>
<dbReference type="RefSeq" id="WP_200683555.1">
    <property type="nucleotide sequence ID" value="NZ_JAEPRQ010000001.1"/>
</dbReference>
<proteinExistence type="predicted"/>
<reference evidence="2" key="1">
    <citation type="submission" date="2021-01" db="EMBL/GenBank/DDBJ databases">
        <title>Paracoccus amoyensis sp. nov., isolated from the surface seawater along the coast of Xiamen Island, China.</title>
        <authorList>
            <person name="Lyu L."/>
        </authorList>
    </citation>
    <scope>NUCLEOTIDE SEQUENCE</scope>
    <source>
        <strain evidence="2">MJ17</strain>
    </source>
</reference>
<gene>
    <name evidence="2" type="ORF">JJJ17_02595</name>
</gene>
<evidence type="ECO:0000313" key="3">
    <source>
        <dbReference type="Proteomes" id="UP000640485"/>
    </source>
</evidence>
<accession>A0A934SCJ1</accession>
<comment type="caution">
    <text evidence="2">The sequence shown here is derived from an EMBL/GenBank/DDBJ whole genome shotgun (WGS) entry which is preliminary data.</text>
</comment>
<sequence>MTCRFPILAAFVCLPLTIQAQDIPTADLAALSRIWSATEVELSSANDGPELALLLDGDNQDMDLVVLAGRRSSDPGRVLHLVPGAAYRGDIAGGRPELAVNAAGSLQIITSQSNGWTPFEETLTLVERDGQLRVAGLTWHETDRGTLRSGICDWNLLTGDWQVSISASGEEGDDHVENRSGRMSMNIDFANWLAKGDGLPEHCRMTLSGASE</sequence>
<protein>
    <submittedName>
        <fullName evidence="2">Uncharacterized protein</fullName>
    </submittedName>
</protein>
<feature type="chain" id="PRO_5037198633" evidence="1">
    <location>
        <begin position="21"/>
        <end position="212"/>
    </location>
</feature>
<name>A0A934SCJ1_9RHOB</name>
<dbReference type="EMBL" id="JAEPRQ010000001">
    <property type="protein sequence ID" value="MBK4214809.1"/>
    <property type="molecule type" value="Genomic_DNA"/>
</dbReference>
<evidence type="ECO:0000256" key="1">
    <source>
        <dbReference type="SAM" id="SignalP"/>
    </source>
</evidence>
<evidence type="ECO:0000313" key="2">
    <source>
        <dbReference type="EMBL" id="MBK4214809.1"/>
    </source>
</evidence>
<feature type="signal peptide" evidence="1">
    <location>
        <begin position="1"/>
        <end position="20"/>
    </location>
</feature>
<keyword evidence="1" id="KW-0732">Signal</keyword>
<dbReference type="Proteomes" id="UP000640485">
    <property type="component" value="Unassembled WGS sequence"/>
</dbReference>